<accession>A0A913Z7R2</accession>
<dbReference type="RefSeq" id="XP_038047724.1">
    <property type="nucleotide sequence ID" value="XM_038191796.1"/>
</dbReference>
<proteinExistence type="predicted"/>
<dbReference type="GeneID" id="119721851"/>
<organism evidence="1 2">
    <name type="scientific">Patiria miniata</name>
    <name type="common">Bat star</name>
    <name type="synonym">Asterina miniata</name>
    <dbReference type="NCBI Taxonomy" id="46514"/>
    <lineage>
        <taxon>Eukaryota</taxon>
        <taxon>Metazoa</taxon>
        <taxon>Echinodermata</taxon>
        <taxon>Eleutherozoa</taxon>
        <taxon>Asterozoa</taxon>
        <taxon>Asteroidea</taxon>
        <taxon>Valvatacea</taxon>
        <taxon>Valvatida</taxon>
        <taxon>Asterinidae</taxon>
        <taxon>Patiria</taxon>
    </lineage>
</organism>
<evidence type="ECO:0000313" key="2">
    <source>
        <dbReference type="Proteomes" id="UP000887568"/>
    </source>
</evidence>
<evidence type="ECO:0000313" key="1">
    <source>
        <dbReference type="EnsemblMetazoa" id="XP_038047724.1"/>
    </source>
</evidence>
<name>A0A913Z7R2_PATMI</name>
<reference evidence="1" key="1">
    <citation type="submission" date="2022-11" db="UniProtKB">
        <authorList>
            <consortium name="EnsemblMetazoa"/>
        </authorList>
    </citation>
    <scope>IDENTIFICATION</scope>
</reference>
<protein>
    <submittedName>
        <fullName evidence="1">Uncharacterized protein</fullName>
    </submittedName>
</protein>
<dbReference type="AlphaFoldDB" id="A0A913Z7R2"/>
<keyword evidence="2" id="KW-1185">Reference proteome</keyword>
<dbReference type="Proteomes" id="UP000887568">
    <property type="component" value="Unplaced"/>
</dbReference>
<dbReference type="EnsemblMetazoa" id="XM_038191796.1">
    <property type="protein sequence ID" value="XP_038047724.1"/>
    <property type="gene ID" value="LOC119721851"/>
</dbReference>
<sequence>MSIQSYRLTSRHFEAPVERLEFAFSTVAPLATLHLKNADGLQLYTIELHPNTGTLQLSNHDGSADDFEQIVGEDGNFPPRLWVTYNNCEIKVGVHRSSDPRVSLQQDAASEPREIWIIDLSADVYWQIFKPCPSFNIPPR</sequence>